<dbReference type="AlphaFoldDB" id="A0A0C3S4N3"/>
<reference evidence="2 3" key="1">
    <citation type="journal article" date="2014" name="PLoS Genet.">
        <title>Analysis of the Phlebiopsis gigantea genome, transcriptome and secretome provides insight into its pioneer colonization strategies of wood.</title>
        <authorList>
            <person name="Hori C."/>
            <person name="Ishida T."/>
            <person name="Igarashi K."/>
            <person name="Samejima M."/>
            <person name="Suzuki H."/>
            <person name="Master E."/>
            <person name="Ferreira P."/>
            <person name="Ruiz-Duenas F.J."/>
            <person name="Held B."/>
            <person name="Canessa P."/>
            <person name="Larrondo L.F."/>
            <person name="Schmoll M."/>
            <person name="Druzhinina I.S."/>
            <person name="Kubicek C.P."/>
            <person name="Gaskell J.A."/>
            <person name="Kersten P."/>
            <person name="St John F."/>
            <person name="Glasner J."/>
            <person name="Sabat G."/>
            <person name="Splinter BonDurant S."/>
            <person name="Syed K."/>
            <person name="Yadav J."/>
            <person name="Mgbeahuruike A.C."/>
            <person name="Kovalchuk A."/>
            <person name="Asiegbu F.O."/>
            <person name="Lackner G."/>
            <person name="Hoffmeister D."/>
            <person name="Rencoret J."/>
            <person name="Gutierrez A."/>
            <person name="Sun H."/>
            <person name="Lindquist E."/>
            <person name="Barry K."/>
            <person name="Riley R."/>
            <person name="Grigoriev I.V."/>
            <person name="Henrissat B."/>
            <person name="Kues U."/>
            <person name="Berka R.M."/>
            <person name="Martinez A.T."/>
            <person name="Covert S.F."/>
            <person name="Blanchette R.A."/>
            <person name="Cullen D."/>
        </authorList>
    </citation>
    <scope>NUCLEOTIDE SEQUENCE [LARGE SCALE GENOMIC DNA]</scope>
    <source>
        <strain evidence="2 3">11061_1 CR5-6</strain>
    </source>
</reference>
<dbReference type="HOGENOM" id="CLU_1195255_0_0_1"/>
<sequence>MLALDGQTSGLRHVGADKRLFEYVRRHHDARYRCASDTLGLAVRQGEIDRSSPDVVGLGRGGVLRLVPRRPRPPEPLRCARTRPGGDDKCEEDGRRHHKDQCTFVSRYWCKRKGWLRQVKGWLRQVKGWLRQVKAAAGPPELPRSDGDGHDEINGISEPRGAADTDDESSDADTAIACDDDLILLLSGKEWPVNMKAYLGRTGPPFSVDGDKRWILGKIGQIYFQCESHSGS</sequence>
<evidence type="ECO:0000256" key="1">
    <source>
        <dbReference type="SAM" id="MobiDB-lite"/>
    </source>
</evidence>
<feature type="region of interest" description="Disordered" evidence="1">
    <location>
        <begin position="137"/>
        <end position="172"/>
    </location>
</feature>
<name>A0A0C3S4N3_PHLG1</name>
<dbReference type="EMBL" id="KN840552">
    <property type="protein sequence ID" value="KIP05122.1"/>
    <property type="molecule type" value="Genomic_DNA"/>
</dbReference>
<proteinExistence type="predicted"/>
<feature type="region of interest" description="Disordered" evidence="1">
    <location>
        <begin position="74"/>
        <end position="94"/>
    </location>
</feature>
<keyword evidence="3" id="KW-1185">Reference proteome</keyword>
<feature type="compositionally biased region" description="Basic and acidic residues" evidence="1">
    <location>
        <begin position="143"/>
        <end position="153"/>
    </location>
</feature>
<evidence type="ECO:0000313" key="2">
    <source>
        <dbReference type="EMBL" id="KIP05122.1"/>
    </source>
</evidence>
<protein>
    <submittedName>
        <fullName evidence="2">Uncharacterized protein</fullName>
    </submittedName>
</protein>
<dbReference type="Proteomes" id="UP000053257">
    <property type="component" value="Unassembled WGS sequence"/>
</dbReference>
<feature type="compositionally biased region" description="Basic and acidic residues" evidence="1">
    <location>
        <begin position="84"/>
        <end position="94"/>
    </location>
</feature>
<gene>
    <name evidence="2" type="ORF">PHLGIDRAFT_120091</name>
</gene>
<evidence type="ECO:0000313" key="3">
    <source>
        <dbReference type="Proteomes" id="UP000053257"/>
    </source>
</evidence>
<accession>A0A0C3S4N3</accession>
<organism evidence="2 3">
    <name type="scientific">Phlebiopsis gigantea (strain 11061_1 CR5-6)</name>
    <name type="common">White-rot fungus</name>
    <name type="synonym">Peniophora gigantea</name>
    <dbReference type="NCBI Taxonomy" id="745531"/>
    <lineage>
        <taxon>Eukaryota</taxon>
        <taxon>Fungi</taxon>
        <taxon>Dikarya</taxon>
        <taxon>Basidiomycota</taxon>
        <taxon>Agaricomycotina</taxon>
        <taxon>Agaricomycetes</taxon>
        <taxon>Polyporales</taxon>
        <taxon>Phanerochaetaceae</taxon>
        <taxon>Phlebiopsis</taxon>
    </lineage>
</organism>